<dbReference type="GO" id="GO:0016491">
    <property type="term" value="F:oxidoreductase activity"/>
    <property type="evidence" value="ECO:0007669"/>
    <property type="project" value="InterPro"/>
</dbReference>
<keyword evidence="5 11" id="KW-0479">Metal-binding</keyword>
<comment type="function">
    <text evidence="11">Responsible for channeling the electrons from the oxidation of dihydroorotate from the FMN redox center in the PyrD type B subunit to the ultimate electron acceptor NAD(+).</text>
</comment>
<dbReference type="InterPro" id="IPR017927">
    <property type="entry name" value="FAD-bd_FR_type"/>
</dbReference>
<dbReference type="InterPro" id="IPR037117">
    <property type="entry name" value="Dihydroorotate_DH_ele_sf"/>
</dbReference>
<feature type="binding site" evidence="11 13">
    <location>
        <position position="242"/>
    </location>
    <ligand>
        <name>[2Fe-2S] cluster</name>
        <dbReference type="ChEBI" id="CHEBI:190135"/>
    </ligand>
</feature>
<protein>
    <recommendedName>
        <fullName evidence="11">Dihydroorotate dehydrogenase B (NAD(+)), electron transfer subunit</fullName>
    </recommendedName>
    <alternativeName>
        <fullName evidence="11">Dihydroorotate oxidase B, electron transfer subunit</fullName>
    </alternativeName>
</protein>
<evidence type="ECO:0000256" key="4">
    <source>
        <dbReference type="ARBA" id="ARBA00022714"/>
    </source>
</evidence>
<feature type="binding site" evidence="11 13">
    <location>
        <position position="220"/>
    </location>
    <ligand>
        <name>[2Fe-2S] cluster</name>
        <dbReference type="ChEBI" id="CHEBI:190135"/>
    </ligand>
</feature>
<organism evidence="15 16">
    <name type="scientific">Anaerocolumna aminovalerica</name>
    <dbReference type="NCBI Taxonomy" id="1527"/>
    <lineage>
        <taxon>Bacteria</taxon>
        <taxon>Bacillati</taxon>
        <taxon>Bacillota</taxon>
        <taxon>Clostridia</taxon>
        <taxon>Lachnospirales</taxon>
        <taxon>Lachnospiraceae</taxon>
        <taxon>Anaerocolumna</taxon>
    </lineage>
</organism>
<dbReference type="Proteomes" id="UP000198806">
    <property type="component" value="Unassembled WGS sequence"/>
</dbReference>
<comment type="pathway">
    <text evidence="11">Pyrimidine metabolism; UMP biosynthesis via de novo pathway; orotate from (S)-dihydroorotate (NAD(+) route): step 1/1.</text>
</comment>
<evidence type="ECO:0000256" key="9">
    <source>
        <dbReference type="ARBA" id="ARBA00023004"/>
    </source>
</evidence>
<feature type="binding site" evidence="11 13">
    <location>
        <position position="223"/>
    </location>
    <ligand>
        <name>[2Fe-2S] cluster</name>
        <dbReference type="ChEBI" id="CHEBI:190135"/>
    </ligand>
</feature>
<dbReference type="InterPro" id="IPR012165">
    <property type="entry name" value="Cyt_c3_hydrogenase_gsu"/>
</dbReference>
<feature type="binding site" evidence="11 13">
    <location>
        <position position="215"/>
    </location>
    <ligand>
        <name>[2Fe-2S] cluster</name>
        <dbReference type="ChEBI" id="CHEBI:190135"/>
    </ligand>
</feature>
<reference evidence="15 16" key="1">
    <citation type="submission" date="2016-10" db="EMBL/GenBank/DDBJ databases">
        <authorList>
            <person name="de Groot N.N."/>
        </authorList>
    </citation>
    <scope>NUCLEOTIDE SEQUENCE [LARGE SCALE GENOMIC DNA]</scope>
    <source>
        <strain evidence="15 16">DSM 1283</strain>
    </source>
</reference>
<dbReference type="PROSITE" id="PS51384">
    <property type="entry name" value="FAD_FR"/>
    <property type="match status" value="1"/>
</dbReference>
<evidence type="ECO:0000313" key="16">
    <source>
        <dbReference type="Proteomes" id="UP000198806"/>
    </source>
</evidence>
<evidence type="ECO:0000256" key="7">
    <source>
        <dbReference type="ARBA" id="ARBA00022975"/>
    </source>
</evidence>
<dbReference type="UniPathway" id="UPA00070">
    <property type="reaction ID" value="UER00945"/>
</dbReference>
<accession>A0A1I5GDM9</accession>
<keyword evidence="3 11" id="KW-0285">Flavoprotein</keyword>
<evidence type="ECO:0000256" key="13">
    <source>
        <dbReference type="PIRSR" id="PIRSR006816-2"/>
    </source>
</evidence>
<feature type="domain" description="FAD-binding FR-type" evidence="14">
    <location>
        <begin position="4"/>
        <end position="103"/>
    </location>
</feature>
<evidence type="ECO:0000256" key="2">
    <source>
        <dbReference type="ARBA" id="ARBA00022448"/>
    </source>
</evidence>
<dbReference type="InterPro" id="IPR023455">
    <property type="entry name" value="Dihydroorotate_DHASE_ETsu"/>
</dbReference>
<dbReference type="InterPro" id="IPR008333">
    <property type="entry name" value="Cbr1-like_FAD-bd_dom"/>
</dbReference>
<dbReference type="RefSeq" id="WP_091687043.1">
    <property type="nucleotide sequence ID" value="NZ_BAABFM010000069.1"/>
</dbReference>
<dbReference type="OrthoDB" id="9789468at2"/>
<dbReference type="STRING" id="1527.SAMN04489757_1198"/>
<dbReference type="GO" id="GO:0046872">
    <property type="term" value="F:metal ion binding"/>
    <property type="evidence" value="ECO:0007669"/>
    <property type="project" value="UniProtKB-KW"/>
</dbReference>
<name>A0A1I5GDM9_9FIRM</name>
<dbReference type="Pfam" id="PF10418">
    <property type="entry name" value="DHODB_Fe-S_bind"/>
    <property type="match status" value="1"/>
</dbReference>
<dbReference type="PIRSF" id="PIRSF006816">
    <property type="entry name" value="Cyc3_hyd_g"/>
    <property type="match status" value="1"/>
</dbReference>
<evidence type="ECO:0000259" key="14">
    <source>
        <dbReference type="PROSITE" id="PS51384"/>
    </source>
</evidence>
<feature type="binding site" evidence="11 12">
    <location>
        <begin position="78"/>
        <end position="79"/>
    </location>
    <ligand>
        <name>FAD</name>
        <dbReference type="ChEBI" id="CHEBI:57692"/>
    </ligand>
</feature>
<dbReference type="GO" id="GO:0050660">
    <property type="term" value="F:flavin adenine dinucleotide binding"/>
    <property type="evidence" value="ECO:0007669"/>
    <property type="project" value="InterPro"/>
</dbReference>
<dbReference type="NCBIfam" id="NF000798">
    <property type="entry name" value="PRK00054.1-3"/>
    <property type="match status" value="1"/>
</dbReference>
<dbReference type="SUPFAM" id="SSF63380">
    <property type="entry name" value="Riboflavin synthase domain-like"/>
    <property type="match status" value="1"/>
</dbReference>
<dbReference type="InterPro" id="IPR039261">
    <property type="entry name" value="FNR_nucleotide-bd"/>
</dbReference>
<evidence type="ECO:0000256" key="1">
    <source>
        <dbReference type="ARBA" id="ARBA00006422"/>
    </source>
</evidence>
<dbReference type="Gene3D" id="3.40.50.80">
    <property type="entry name" value="Nucleotide-binding domain of ferredoxin-NADP reductase (FNR) module"/>
    <property type="match status" value="1"/>
</dbReference>
<dbReference type="CDD" id="cd06218">
    <property type="entry name" value="DHOD_e_trans"/>
    <property type="match status" value="1"/>
</dbReference>
<dbReference type="InterPro" id="IPR017938">
    <property type="entry name" value="Riboflavin_synthase-like_b-brl"/>
</dbReference>
<keyword evidence="10 11" id="KW-0411">Iron-sulfur</keyword>
<keyword evidence="8 11" id="KW-0249">Electron transport</keyword>
<dbReference type="GO" id="GO:0051537">
    <property type="term" value="F:2 iron, 2 sulfur cluster binding"/>
    <property type="evidence" value="ECO:0007669"/>
    <property type="project" value="UniProtKB-KW"/>
</dbReference>
<dbReference type="PANTHER" id="PTHR43513">
    <property type="entry name" value="DIHYDROOROTATE DEHYDROGENASE B (NAD(+)), ELECTRON TRANSFER SUBUNIT"/>
    <property type="match status" value="1"/>
</dbReference>
<keyword evidence="4 11" id="KW-0001">2Fe-2S</keyword>
<dbReference type="HAMAP" id="MF_01211">
    <property type="entry name" value="DHODB_Fe_S_bind"/>
    <property type="match status" value="1"/>
</dbReference>
<keyword evidence="7 11" id="KW-0665">Pyrimidine biosynthesis</keyword>
<sequence length="255" mass="28068">MAETFKKAALITSIEKLTEDIYSMWIEEKDIAASAKPGQFISLYCKSENRLLPRPISICEIDKENGLLRLVYRVVGKGTEEFSEYKVSDRIEVMGPLGNGFHPEGKKAILIGGGIGIPPMLELAKQLSCEKQIVLGYRDVTFLNEDFKPYGQVYIATEDGNAGTKGNVIDAIKANHLEGDIIYACGPTPMLRGVKAFALEKGIKGQISMEEKMACGIGACLACVCKSKEIDHHTQVKNKRICKDGPVFYAEEVEL</sequence>
<dbReference type="Gene3D" id="2.40.30.10">
    <property type="entry name" value="Translation factors"/>
    <property type="match status" value="1"/>
</dbReference>
<dbReference type="InterPro" id="IPR019480">
    <property type="entry name" value="Dihydroorotate_DH_Fe-S-bd"/>
</dbReference>
<dbReference type="AlphaFoldDB" id="A0A1I5GDM9"/>
<comment type="cofactor">
    <cofactor evidence="11">
        <name>[2Fe-2S] cluster</name>
        <dbReference type="ChEBI" id="CHEBI:190135"/>
    </cofactor>
    <text evidence="11">Binds 1 [2Fe-2S] cluster per subunit.</text>
</comment>
<proteinExistence type="inferred from homology"/>
<comment type="subunit">
    <text evidence="11">Heterotetramer of 2 PyrK and 2 PyrD type B subunits.</text>
</comment>
<feature type="binding site" evidence="11 12">
    <location>
        <begin position="54"/>
        <end position="57"/>
    </location>
    <ligand>
        <name>FAD</name>
        <dbReference type="ChEBI" id="CHEBI:57692"/>
    </ligand>
</feature>
<evidence type="ECO:0000256" key="12">
    <source>
        <dbReference type="PIRSR" id="PIRSR006816-1"/>
    </source>
</evidence>
<dbReference type="SUPFAM" id="SSF52343">
    <property type="entry name" value="Ferredoxin reductase-like, C-terminal NADP-linked domain"/>
    <property type="match status" value="1"/>
</dbReference>
<dbReference type="GO" id="GO:0044205">
    <property type="term" value="P:'de novo' UMP biosynthetic process"/>
    <property type="evidence" value="ECO:0007669"/>
    <property type="project" value="UniProtKB-UniRule"/>
</dbReference>
<keyword evidence="6 11" id="KW-0274">FAD</keyword>
<evidence type="ECO:0000313" key="15">
    <source>
        <dbReference type="EMBL" id="SFO34155.1"/>
    </source>
</evidence>
<comment type="cofactor">
    <cofactor evidence="11 12">
        <name>FAD</name>
        <dbReference type="ChEBI" id="CHEBI:57692"/>
    </cofactor>
    <text evidence="11 12">Binds 1 FAD per subunit.</text>
</comment>
<dbReference type="EMBL" id="FOWD01000019">
    <property type="protein sequence ID" value="SFO34155.1"/>
    <property type="molecule type" value="Genomic_DNA"/>
</dbReference>
<evidence type="ECO:0000256" key="10">
    <source>
        <dbReference type="ARBA" id="ARBA00023014"/>
    </source>
</evidence>
<evidence type="ECO:0000256" key="8">
    <source>
        <dbReference type="ARBA" id="ARBA00022982"/>
    </source>
</evidence>
<gene>
    <name evidence="11" type="primary">pyrK</name>
    <name evidence="15" type="ORF">SAMN04489757_1198</name>
</gene>
<keyword evidence="9 11" id="KW-0408">Iron</keyword>
<comment type="cofactor">
    <cofactor evidence="13">
        <name>[2Fe-2S] cluster</name>
        <dbReference type="ChEBI" id="CHEBI:190135"/>
    </cofactor>
    <text evidence="13">Binds 1 [2Fe-2S] cluster per subunit.</text>
</comment>
<dbReference type="InterPro" id="IPR050353">
    <property type="entry name" value="PyrK_electron_transfer"/>
</dbReference>
<evidence type="ECO:0000256" key="6">
    <source>
        <dbReference type="ARBA" id="ARBA00022827"/>
    </source>
</evidence>
<dbReference type="PRINTS" id="PR00409">
    <property type="entry name" value="PHDIOXRDTASE"/>
</dbReference>
<dbReference type="Pfam" id="PF00970">
    <property type="entry name" value="FAD_binding_6"/>
    <property type="match status" value="1"/>
</dbReference>
<evidence type="ECO:0000256" key="5">
    <source>
        <dbReference type="ARBA" id="ARBA00022723"/>
    </source>
</evidence>
<keyword evidence="16" id="KW-1185">Reference proteome</keyword>
<feature type="binding site" evidence="11 12">
    <location>
        <begin position="71"/>
        <end position="73"/>
    </location>
    <ligand>
        <name>FAD</name>
        <dbReference type="ChEBI" id="CHEBI:57692"/>
    </ligand>
</feature>
<keyword evidence="2 11" id="KW-0813">Transport</keyword>
<evidence type="ECO:0000256" key="3">
    <source>
        <dbReference type="ARBA" id="ARBA00022630"/>
    </source>
</evidence>
<evidence type="ECO:0000256" key="11">
    <source>
        <dbReference type="HAMAP-Rule" id="MF_01211"/>
    </source>
</evidence>
<dbReference type="Gene3D" id="2.10.240.10">
    <property type="entry name" value="Dihydroorotate dehydrogenase, electron transfer subunit"/>
    <property type="match status" value="1"/>
</dbReference>
<dbReference type="PANTHER" id="PTHR43513:SF3">
    <property type="entry name" value="DIHYDROOROTATE DEHYDROGENASE B (NAD(+)), ELECTRON TRANSFER SUBUNIT-RELATED"/>
    <property type="match status" value="1"/>
</dbReference>
<comment type="similarity">
    <text evidence="1 11">Belongs to the PyrK family.</text>
</comment>
<dbReference type="GO" id="GO:0009055">
    <property type="term" value="F:electron transfer activity"/>
    <property type="evidence" value="ECO:0007669"/>
    <property type="project" value="UniProtKB-UniRule"/>
</dbReference>